<keyword evidence="3" id="KW-1185">Reference proteome</keyword>
<sequence>EVLEDPVPSTDSVPNFQGLPKSGWTHQATRGLELLQLVELVAEIISLFDDGVPLLQGVVESVPHIVQLEKKPSIFGSCEDYIVAAKMTQVLTILLAVVLSQTLTVNGFFLPSSSSSTFSTKEGRQTDLASMPEGDIMVMKDNQRAQYSCFPWVFNPGCYLNSLVDWNWVCRTNTLGWEQCEIMSTTRLVNSETDAEDDSVVTLVDNYGDLEEELDENLEEILENSKRKTSEDVLKEVNELQKVREDIKALNRVRLPPNETFKFGTMRLLVWLFGLALFFETISAQNSVSPDFQCSKTCNKWDKTTPGSHSKAIESCTLMTKVSDETSSENNPNHQERLANVSPFCIKSNSSNESQLQFCTMNETPISWMDLKRQNCQILKTKKSNDYISTSDTKSIPDCIMAFKSNATCIGSSSPNGFQNCSVESVPQAEFVDAKGLELIKKAFASFRALGFTEIGECLMQRKVFPSLEAKSTKVTPFEDYFEVTEIVGDEIDLKIKFRKKGFASILFCTMGDQTTIRFDDESFVILHEKQTRFFVLTDHSSTAWDSKIFKKN</sequence>
<evidence type="ECO:0000313" key="2">
    <source>
        <dbReference type="EMBL" id="TRY78545.1"/>
    </source>
</evidence>
<gene>
    <name evidence="2" type="ORF">TCAL_07733</name>
</gene>
<feature type="non-terminal residue" evidence="2">
    <location>
        <position position="553"/>
    </location>
</feature>
<proteinExistence type="predicted"/>
<dbReference type="Proteomes" id="UP000318571">
    <property type="component" value="Chromosome 11"/>
</dbReference>
<accession>A0A553PLH9</accession>
<organism evidence="2 3">
    <name type="scientific">Tigriopus californicus</name>
    <name type="common">Marine copepod</name>
    <dbReference type="NCBI Taxonomy" id="6832"/>
    <lineage>
        <taxon>Eukaryota</taxon>
        <taxon>Metazoa</taxon>
        <taxon>Ecdysozoa</taxon>
        <taxon>Arthropoda</taxon>
        <taxon>Crustacea</taxon>
        <taxon>Multicrustacea</taxon>
        <taxon>Hexanauplia</taxon>
        <taxon>Copepoda</taxon>
        <taxon>Harpacticoida</taxon>
        <taxon>Harpacticidae</taxon>
        <taxon>Tigriopus</taxon>
    </lineage>
</organism>
<dbReference type="AlphaFoldDB" id="A0A553PLH9"/>
<name>A0A553PLH9_TIGCA</name>
<evidence type="ECO:0000313" key="3">
    <source>
        <dbReference type="Proteomes" id="UP000318571"/>
    </source>
</evidence>
<comment type="caution">
    <text evidence="2">The sequence shown here is derived from an EMBL/GenBank/DDBJ whole genome shotgun (WGS) entry which is preliminary data.</text>
</comment>
<reference evidence="2 3" key="1">
    <citation type="journal article" date="2018" name="Nat. Ecol. Evol.">
        <title>Genomic signatures of mitonuclear coevolution across populations of Tigriopus californicus.</title>
        <authorList>
            <person name="Barreto F.S."/>
            <person name="Watson E.T."/>
            <person name="Lima T.G."/>
            <person name="Willett C.S."/>
            <person name="Edmands S."/>
            <person name="Li W."/>
            <person name="Burton R.S."/>
        </authorList>
    </citation>
    <scope>NUCLEOTIDE SEQUENCE [LARGE SCALE GENOMIC DNA]</scope>
    <source>
        <strain evidence="2 3">San Diego</strain>
    </source>
</reference>
<keyword evidence="1" id="KW-0175">Coiled coil</keyword>
<evidence type="ECO:0000256" key="1">
    <source>
        <dbReference type="SAM" id="Coils"/>
    </source>
</evidence>
<feature type="coiled-coil region" evidence="1">
    <location>
        <begin position="200"/>
        <end position="253"/>
    </location>
</feature>
<protein>
    <submittedName>
        <fullName evidence="2">Uncharacterized protein</fullName>
    </submittedName>
</protein>
<feature type="non-terminal residue" evidence="2">
    <location>
        <position position="1"/>
    </location>
</feature>
<dbReference type="EMBL" id="VCGU01000003">
    <property type="protein sequence ID" value="TRY78545.1"/>
    <property type="molecule type" value="Genomic_DNA"/>
</dbReference>